<organism evidence="2">
    <name type="scientific">Salvia splendens</name>
    <name type="common">Scarlet sage</name>
    <dbReference type="NCBI Taxonomy" id="180675"/>
    <lineage>
        <taxon>Eukaryota</taxon>
        <taxon>Viridiplantae</taxon>
        <taxon>Streptophyta</taxon>
        <taxon>Embryophyta</taxon>
        <taxon>Tracheophyta</taxon>
        <taxon>Spermatophyta</taxon>
        <taxon>Magnoliopsida</taxon>
        <taxon>eudicotyledons</taxon>
        <taxon>Gunneridae</taxon>
        <taxon>Pentapetalae</taxon>
        <taxon>asterids</taxon>
        <taxon>lamiids</taxon>
        <taxon>Lamiales</taxon>
        <taxon>Lamiaceae</taxon>
        <taxon>Nepetoideae</taxon>
        <taxon>Mentheae</taxon>
        <taxon>Salviinae</taxon>
        <taxon>Salvia</taxon>
        <taxon>Salvia subgen. Calosphace</taxon>
        <taxon>core Calosphace</taxon>
    </lineage>
</organism>
<name>A0A8X8XK45_SALSN</name>
<dbReference type="InterPro" id="IPR010989">
    <property type="entry name" value="SNARE"/>
</dbReference>
<dbReference type="PANTHER" id="PTHR34949:SF3">
    <property type="entry name" value="OS08G0244100 PROTEIN"/>
    <property type="match status" value="1"/>
</dbReference>
<sequence>MLVLRLSILDAEWNPHTEHGLEQRQKGCQGEDLDELSRELQMALSTAKWQEFEKAICMSHRSHRDDITVSRHSQFVSVVEDQISRVEAALKESFQGEGKKELHKCDDLALFLSGSTNLVPQYKARMREGALKKPTTMPASNISFYADRNASNRRTWSPSHRDALEIVIDKDDRQNNADIEATPKEKCTKPFFWNSRDGCQSIPYVIIFSVVCFDDDDYAGMLERNGIVC</sequence>
<evidence type="ECO:0000256" key="1">
    <source>
        <dbReference type="ARBA" id="ARBA00022927"/>
    </source>
</evidence>
<dbReference type="GO" id="GO:0016192">
    <property type="term" value="P:vesicle-mediated transport"/>
    <property type="evidence" value="ECO:0007669"/>
    <property type="project" value="InterPro"/>
</dbReference>
<dbReference type="SUPFAM" id="SSF47661">
    <property type="entry name" value="t-snare proteins"/>
    <property type="match status" value="1"/>
</dbReference>
<evidence type="ECO:0000313" key="3">
    <source>
        <dbReference type="Proteomes" id="UP000298416"/>
    </source>
</evidence>
<dbReference type="PANTHER" id="PTHR34949">
    <property type="entry name" value="OS05G0443700 PROTEIN"/>
    <property type="match status" value="1"/>
</dbReference>
<dbReference type="GO" id="GO:0016020">
    <property type="term" value="C:membrane"/>
    <property type="evidence" value="ECO:0007669"/>
    <property type="project" value="InterPro"/>
</dbReference>
<proteinExistence type="predicted"/>
<keyword evidence="1" id="KW-0653">Protein transport</keyword>
<reference evidence="2" key="1">
    <citation type="submission" date="2018-01" db="EMBL/GenBank/DDBJ databases">
        <authorList>
            <person name="Mao J.F."/>
        </authorList>
    </citation>
    <scope>NUCLEOTIDE SEQUENCE</scope>
    <source>
        <strain evidence="2">Huo1</strain>
        <tissue evidence="2">Leaf</tissue>
    </source>
</reference>
<dbReference type="AlphaFoldDB" id="A0A8X8XK45"/>
<dbReference type="Proteomes" id="UP000298416">
    <property type="component" value="Unassembled WGS sequence"/>
</dbReference>
<accession>A0A8X8XK45</accession>
<evidence type="ECO:0008006" key="4">
    <source>
        <dbReference type="Google" id="ProtNLM"/>
    </source>
</evidence>
<dbReference type="GO" id="GO:0015031">
    <property type="term" value="P:protein transport"/>
    <property type="evidence" value="ECO:0007669"/>
    <property type="project" value="UniProtKB-KW"/>
</dbReference>
<dbReference type="EMBL" id="PNBA02000009">
    <property type="protein sequence ID" value="KAG6414424.1"/>
    <property type="molecule type" value="Genomic_DNA"/>
</dbReference>
<gene>
    <name evidence="2" type="ORF">SASPL_127146</name>
</gene>
<protein>
    <recommendedName>
        <fullName evidence="4">Syntaxin 6 N-terminal domain-containing protein</fullName>
    </recommendedName>
</protein>
<keyword evidence="1" id="KW-0813">Transport</keyword>
<comment type="caution">
    <text evidence="2">The sequence shown here is derived from an EMBL/GenBank/DDBJ whole genome shotgun (WGS) entry which is preliminary data.</text>
</comment>
<evidence type="ECO:0000313" key="2">
    <source>
        <dbReference type="EMBL" id="KAG6414424.1"/>
    </source>
</evidence>
<reference evidence="2" key="2">
    <citation type="submission" date="2020-08" db="EMBL/GenBank/DDBJ databases">
        <title>Plant Genome Project.</title>
        <authorList>
            <person name="Zhang R.-G."/>
        </authorList>
    </citation>
    <scope>NUCLEOTIDE SEQUENCE</scope>
    <source>
        <strain evidence="2">Huo1</strain>
        <tissue evidence="2">Leaf</tissue>
    </source>
</reference>
<keyword evidence="3" id="KW-1185">Reference proteome</keyword>